<gene>
    <name evidence="1" type="ORF">SLS63_011260</name>
</gene>
<organism evidence="1 2">
    <name type="scientific">Diaporthe eres</name>
    <name type="common">Phomopsis oblonga</name>
    <dbReference type="NCBI Taxonomy" id="83184"/>
    <lineage>
        <taxon>Eukaryota</taxon>
        <taxon>Fungi</taxon>
        <taxon>Dikarya</taxon>
        <taxon>Ascomycota</taxon>
        <taxon>Pezizomycotina</taxon>
        <taxon>Sordariomycetes</taxon>
        <taxon>Sordariomycetidae</taxon>
        <taxon>Diaporthales</taxon>
        <taxon>Diaporthaceae</taxon>
        <taxon>Diaporthe</taxon>
        <taxon>Diaporthe eres species complex</taxon>
    </lineage>
</organism>
<evidence type="ECO:0000313" key="2">
    <source>
        <dbReference type="Proteomes" id="UP001430848"/>
    </source>
</evidence>
<protein>
    <submittedName>
        <fullName evidence="1">Uncharacterized protein</fullName>
    </submittedName>
</protein>
<proteinExistence type="predicted"/>
<sequence>MSAGDPKFVVLRYTAWLDVAKYQAQGVNIEDRLLGSIVKQYEDPTGGDYLPDNPLQYNKEAFDEKKFTDFIAESSQSMENQGNVSVTSLMGASLKGTAADKAHLKGKLVRMKRLQKHQQFFSRLKNDIEVSRRVPSWMSVLNVQDPVCLVVGIMTCQDVEVSYEGSREMEVNGQVQVPIAEIISSGAGTGVGIGNVANPQVSVARRQDVATVFEGRSGAKTIFAIEVKEVTTKLLHRKSLLLKKHDLNPGSGRWLEDGGDREAEEDLTVDDLVLEEVDI</sequence>
<dbReference type="EMBL" id="JAKNSF020000104">
    <property type="protein sequence ID" value="KAK7715844.1"/>
    <property type="molecule type" value="Genomic_DNA"/>
</dbReference>
<accession>A0ABR1NUM2</accession>
<dbReference type="Proteomes" id="UP001430848">
    <property type="component" value="Unassembled WGS sequence"/>
</dbReference>
<keyword evidence="2" id="KW-1185">Reference proteome</keyword>
<comment type="caution">
    <text evidence="1">The sequence shown here is derived from an EMBL/GenBank/DDBJ whole genome shotgun (WGS) entry which is preliminary data.</text>
</comment>
<name>A0ABR1NUM2_DIAER</name>
<evidence type="ECO:0000313" key="1">
    <source>
        <dbReference type="EMBL" id="KAK7715844.1"/>
    </source>
</evidence>
<reference evidence="1 2" key="1">
    <citation type="submission" date="2024-02" db="EMBL/GenBank/DDBJ databases">
        <title>De novo assembly and annotation of 12 fungi associated with fruit tree decline syndrome in Ontario, Canada.</title>
        <authorList>
            <person name="Sulman M."/>
            <person name="Ellouze W."/>
            <person name="Ilyukhin E."/>
        </authorList>
    </citation>
    <scope>NUCLEOTIDE SEQUENCE [LARGE SCALE GENOMIC DNA]</scope>
    <source>
        <strain evidence="1 2">M169</strain>
    </source>
</reference>